<comment type="cofactor">
    <cofactor evidence="1">
        <name>Ca(2+)</name>
        <dbReference type="ChEBI" id="CHEBI:29108"/>
    </cofactor>
</comment>
<dbReference type="GO" id="GO:0004065">
    <property type="term" value="F:arylsulfatase activity"/>
    <property type="evidence" value="ECO:0007669"/>
    <property type="project" value="TreeGrafter"/>
</dbReference>
<organism evidence="8 9">
    <name type="scientific">Succinatimonas hippei (strain DSM 22608 / JCM 16073 / KCTC 15190 / YIT 12066)</name>
    <dbReference type="NCBI Taxonomy" id="762983"/>
    <lineage>
        <taxon>Bacteria</taxon>
        <taxon>Pseudomonadati</taxon>
        <taxon>Pseudomonadota</taxon>
        <taxon>Gammaproteobacteria</taxon>
        <taxon>Aeromonadales</taxon>
        <taxon>Succinivibrionaceae</taxon>
        <taxon>Succinatimonas</taxon>
    </lineage>
</organism>
<dbReference type="EC" id="3.1.6.-" evidence="8"/>
<dbReference type="PANTHER" id="PTHR42693">
    <property type="entry name" value="ARYLSULFATASE FAMILY MEMBER"/>
    <property type="match status" value="1"/>
</dbReference>
<dbReference type="HOGENOM" id="CLU_006332_10_4_6"/>
<dbReference type="EMBL" id="AEVO01000082">
    <property type="protein sequence ID" value="EFY06788.1"/>
    <property type="molecule type" value="Genomic_DNA"/>
</dbReference>
<evidence type="ECO:0000256" key="3">
    <source>
        <dbReference type="ARBA" id="ARBA00022723"/>
    </source>
</evidence>
<sequence>MNKKPNILFILLDDYGWTDTGCYGSSFYETPRIDALALEGARFTDAYASCPVCSPTRASILTGKYPARLGLTQWIGGHSEGKLADVPYIDHLSTDEISLAKALKQGGYKTWHVGKWHLSKHNEERFDTYPDKHGFDVNIGGCHFGHPFNGYFSPYGIETLEDGPEGEYLTDRLTDEAIKLIKGSKNDDKPWFMYLSHYAVHTPIECHEELVEKYRKKARMLGLDKINPFVEGDYFPCEHKKDEKILRRTIQSNPIYAAMVENLDTNIGRVLDCLKAEGLENDTIVIFYSDNGGLATAEGSPTTNKPLCEGKGWMYEGGTREPLIIRWPGHIAPNTMIETPVTSTDFYPTLLEAAGLPLMPEQHMDGVSILPLLEHSTQDGLDDRPIFWHYPHYSNQGCTPGCSVRKGHWKLIEFFEDEKLELYDIYNDVGETKDVSAEHPDIVQELKSLLDQWKIDVKARIPEPNPNYKPRS</sequence>
<comment type="similarity">
    <text evidence="2">Belongs to the sulfatase family.</text>
</comment>
<dbReference type="STRING" id="762983.HMPREF9444_01432"/>
<dbReference type="CDD" id="cd16144">
    <property type="entry name" value="ARS_like"/>
    <property type="match status" value="1"/>
</dbReference>
<proteinExistence type="inferred from homology"/>
<dbReference type="PROSITE" id="PS00149">
    <property type="entry name" value="SULFATASE_2"/>
    <property type="match status" value="1"/>
</dbReference>
<reference evidence="8 9" key="1">
    <citation type="submission" date="2011-01" db="EMBL/GenBank/DDBJ databases">
        <authorList>
            <person name="Weinstock G."/>
            <person name="Sodergren E."/>
            <person name="Clifton S."/>
            <person name="Fulton L."/>
            <person name="Fulton B."/>
            <person name="Courtney L."/>
            <person name="Fronick C."/>
            <person name="Harrison M."/>
            <person name="Strong C."/>
            <person name="Farmer C."/>
            <person name="Delahaunty K."/>
            <person name="Markovic C."/>
            <person name="Hall O."/>
            <person name="Minx P."/>
            <person name="Tomlinson C."/>
            <person name="Mitreva M."/>
            <person name="Hou S."/>
            <person name="Chen J."/>
            <person name="Wollam A."/>
            <person name="Pepin K.H."/>
            <person name="Johnson M."/>
            <person name="Bhonagiri V."/>
            <person name="Zhang X."/>
            <person name="Suruliraj S."/>
            <person name="Warren W."/>
            <person name="Chinwalla A."/>
            <person name="Mardis E.R."/>
            <person name="Wilson R.K."/>
        </authorList>
    </citation>
    <scope>NUCLEOTIDE SEQUENCE [LARGE SCALE GENOMIC DNA]</scope>
    <source>
        <strain evidence="9">DSM 22608 / JCM 16073 / KCTC 15190 / YIT 12066</strain>
    </source>
</reference>
<dbReference type="GO" id="GO:0046872">
    <property type="term" value="F:metal ion binding"/>
    <property type="evidence" value="ECO:0007669"/>
    <property type="project" value="UniProtKB-KW"/>
</dbReference>
<dbReference type="eggNOG" id="COG3119">
    <property type="taxonomic scope" value="Bacteria"/>
</dbReference>
<keyword evidence="4" id="KW-0732">Signal</keyword>
<dbReference type="AlphaFoldDB" id="E8LL26"/>
<dbReference type="SUPFAM" id="SSF53649">
    <property type="entry name" value="Alkaline phosphatase-like"/>
    <property type="match status" value="1"/>
</dbReference>
<evidence type="ECO:0000256" key="6">
    <source>
        <dbReference type="ARBA" id="ARBA00022837"/>
    </source>
</evidence>
<gene>
    <name evidence="8" type="ORF">HMPREF9444_01432</name>
</gene>
<evidence type="ECO:0000259" key="7">
    <source>
        <dbReference type="Pfam" id="PF00884"/>
    </source>
</evidence>
<dbReference type="RefSeq" id="WP_009143614.1">
    <property type="nucleotide sequence ID" value="NZ_GL831016.1"/>
</dbReference>
<keyword evidence="3" id="KW-0479">Metal-binding</keyword>
<dbReference type="Gene3D" id="3.30.1120.10">
    <property type="match status" value="1"/>
</dbReference>
<feature type="domain" description="Sulfatase N-terminal" evidence="7">
    <location>
        <begin position="5"/>
        <end position="355"/>
    </location>
</feature>
<keyword evidence="9" id="KW-1185">Reference proteome</keyword>
<protein>
    <submittedName>
        <fullName evidence="8">Arylsulfatase</fullName>
        <ecNumber evidence="8">3.1.6.-</ecNumber>
    </submittedName>
</protein>
<dbReference type="Proteomes" id="UP000018458">
    <property type="component" value="Unassembled WGS sequence"/>
</dbReference>
<dbReference type="InterPro" id="IPR050738">
    <property type="entry name" value="Sulfatase"/>
</dbReference>
<evidence type="ECO:0000256" key="1">
    <source>
        <dbReference type="ARBA" id="ARBA00001913"/>
    </source>
</evidence>
<evidence type="ECO:0000256" key="2">
    <source>
        <dbReference type="ARBA" id="ARBA00008779"/>
    </source>
</evidence>
<comment type="caution">
    <text evidence="8">The sequence shown here is derived from an EMBL/GenBank/DDBJ whole genome shotgun (WGS) entry which is preliminary data.</text>
</comment>
<evidence type="ECO:0000256" key="5">
    <source>
        <dbReference type="ARBA" id="ARBA00022801"/>
    </source>
</evidence>
<keyword evidence="5 8" id="KW-0378">Hydrolase</keyword>
<evidence type="ECO:0000256" key="4">
    <source>
        <dbReference type="ARBA" id="ARBA00022729"/>
    </source>
</evidence>
<dbReference type="PROSITE" id="PS00523">
    <property type="entry name" value="SULFATASE_1"/>
    <property type="match status" value="1"/>
</dbReference>
<dbReference type="PANTHER" id="PTHR42693:SF42">
    <property type="entry name" value="ARYLSULFATASE G"/>
    <property type="match status" value="1"/>
</dbReference>
<evidence type="ECO:0000313" key="8">
    <source>
        <dbReference type="EMBL" id="EFY06788.1"/>
    </source>
</evidence>
<keyword evidence="6" id="KW-0106">Calcium</keyword>
<dbReference type="Gene3D" id="3.40.720.10">
    <property type="entry name" value="Alkaline Phosphatase, subunit A"/>
    <property type="match status" value="1"/>
</dbReference>
<dbReference type="OrthoDB" id="9803751at2"/>
<dbReference type="InterPro" id="IPR024607">
    <property type="entry name" value="Sulfatase_CS"/>
</dbReference>
<accession>E8LL26</accession>
<dbReference type="Pfam" id="PF00884">
    <property type="entry name" value="Sulfatase"/>
    <property type="match status" value="1"/>
</dbReference>
<name>E8LL26_SUCHY</name>
<evidence type="ECO:0000313" key="9">
    <source>
        <dbReference type="Proteomes" id="UP000018458"/>
    </source>
</evidence>
<dbReference type="InterPro" id="IPR017850">
    <property type="entry name" value="Alkaline_phosphatase_core_sf"/>
</dbReference>
<dbReference type="InterPro" id="IPR000917">
    <property type="entry name" value="Sulfatase_N"/>
</dbReference>